<keyword evidence="4" id="KW-0040">ANK repeat</keyword>
<evidence type="ECO:0000256" key="6">
    <source>
        <dbReference type="SAM" id="MobiDB-lite"/>
    </source>
</evidence>
<dbReference type="EMBL" id="KV878910">
    <property type="protein sequence ID" value="OJJ80499.1"/>
    <property type="molecule type" value="Genomic_DNA"/>
</dbReference>
<name>A0A1L9V9D5_ASPGL</name>
<dbReference type="GO" id="GO:0043124">
    <property type="term" value="P:negative regulation of canonical NF-kappaB signal transduction"/>
    <property type="evidence" value="ECO:0007669"/>
    <property type="project" value="InterPro"/>
</dbReference>
<evidence type="ECO:0000256" key="3">
    <source>
        <dbReference type="ARBA" id="ARBA00022737"/>
    </source>
</evidence>
<dbReference type="PANTHER" id="PTHR15263">
    <property type="entry name" value="I-KAPPA-B-LIKE PROTEIN IKBL"/>
    <property type="match status" value="1"/>
</dbReference>
<proteinExistence type="predicted"/>
<dbReference type="GO" id="GO:0005634">
    <property type="term" value="C:nucleus"/>
    <property type="evidence" value="ECO:0007669"/>
    <property type="project" value="UniProtKB-SubCell"/>
</dbReference>
<comment type="subcellular location">
    <subcellularLocation>
        <location evidence="1">Nucleus</location>
    </subcellularLocation>
</comment>
<dbReference type="AlphaFoldDB" id="A0A1L9V9D5"/>
<sequence length="348" mass="40461">MDPAQTKEVSPAPTADTHSQTHSHPDRDDYTHARKSKFRFKSSSKSRSSRSSRDDPDTHRHRHRKRHRVDPPQHPHRSKRHNHNHTTTPTPEDNPRGLSPNAAFRESLFDALGDDEGAAYWQSIYGQPIHNYPVPDLPKGPNGELESMTEDEYAAYVRTRMWERTREGMVEMQEQLNRERREKARKEKERVRGVEGERERRAFERAMEESLARGRERKMGRVWRGAGEGYLNRWDVINSLREGKREETGGGKDMGELVFWPVESGRRGDVSREAVEEFMRLALVPVSAPEMGGDEALVSVLKAERVRWHPDKIQHRYGALGIDEDVMRSVTEVFQIIDRMWNELKERA</sequence>
<evidence type="ECO:0008006" key="9">
    <source>
        <dbReference type="Google" id="ProtNLM"/>
    </source>
</evidence>
<accession>A0A1L9V9D5</accession>
<evidence type="ECO:0000313" key="8">
    <source>
        <dbReference type="Proteomes" id="UP000184300"/>
    </source>
</evidence>
<evidence type="ECO:0000256" key="1">
    <source>
        <dbReference type="ARBA" id="ARBA00004123"/>
    </source>
</evidence>
<evidence type="ECO:0000256" key="2">
    <source>
        <dbReference type="ARBA" id="ARBA00022553"/>
    </source>
</evidence>
<feature type="region of interest" description="Disordered" evidence="6">
    <location>
        <begin position="1"/>
        <end position="110"/>
    </location>
</feature>
<feature type="compositionally biased region" description="Basic and acidic residues" evidence="6">
    <location>
        <begin position="23"/>
        <end position="32"/>
    </location>
</feature>
<evidence type="ECO:0000256" key="5">
    <source>
        <dbReference type="ARBA" id="ARBA00023242"/>
    </source>
</evidence>
<evidence type="ECO:0000313" key="7">
    <source>
        <dbReference type="EMBL" id="OJJ80499.1"/>
    </source>
</evidence>
<keyword evidence="8" id="KW-1185">Reference proteome</keyword>
<dbReference type="GeneID" id="34457548"/>
<dbReference type="PANTHER" id="PTHR15263:SF1">
    <property type="entry name" value="NF-KAPPA-B INHIBITOR-LIKE PROTEIN 1"/>
    <property type="match status" value="1"/>
</dbReference>
<evidence type="ECO:0000256" key="4">
    <source>
        <dbReference type="ARBA" id="ARBA00023043"/>
    </source>
</evidence>
<dbReference type="Proteomes" id="UP000184300">
    <property type="component" value="Unassembled WGS sequence"/>
</dbReference>
<feature type="compositionally biased region" description="Basic residues" evidence="6">
    <location>
        <begin position="33"/>
        <end position="50"/>
    </location>
</feature>
<dbReference type="VEuPathDB" id="FungiDB:ASPGLDRAFT_134374"/>
<keyword evidence="2" id="KW-0597">Phosphoprotein</keyword>
<feature type="compositionally biased region" description="Basic residues" evidence="6">
    <location>
        <begin position="59"/>
        <end position="84"/>
    </location>
</feature>
<reference evidence="8" key="1">
    <citation type="journal article" date="2017" name="Genome Biol.">
        <title>Comparative genomics reveals high biological diversity and specific adaptations in the industrially and medically important fungal genus Aspergillus.</title>
        <authorList>
            <person name="de Vries R.P."/>
            <person name="Riley R."/>
            <person name="Wiebenga A."/>
            <person name="Aguilar-Osorio G."/>
            <person name="Amillis S."/>
            <person name="Uchima C.A."/>
            <person name="Anderluh G."/>
            <person name="Asadollahi M."/>
            <person name="Askin M."/>
            <person name="Barry K."/>
            <person name="Battaglia E."/>
            <person name="Bayram O."/>
            <person name="Benocci T."/>
            <person name="Braus-Stromeyer S.A."/>
            <person name="Caldana C."/>
            <person name="Canovas D."/>
            <person name="Cerqueira G.C."/>
            <person name="Chen F."/>
            <person name="Chen W."/>
            <person name="Choi C."/>
            <person name="Clum A."/>
            <person name="Dos Santos R.A."/>
            <person name="Damasio A.R."/>
            <person name="Diallinas G."/>
            <person name="Emri T."/>
            <person name="Fekete E."/>
            <person name="Flipphi M."/>
            <person name="Freyberg S."/>
            <person name="Gallo A."/>
            <person name="Gournas C."/>
            <person name="Habgood R."/>
            <person name="Hainaut M."/>
            <person name="Harispe M.L."/>
            <person name="Henrissat B."/>
            <person name="Hilden K.S."/>
            <person name="Hope R."/>
            <person name="Hossain A."/>
            <person name="Karabika E."/>
            <person name="Karaffa L."/>
            <person name="Karanyi Z."/>
            <person name="Krasevec N."/>
            <person name="Kuo A."/>
            <person name="Kusch H."/>
            <person name="LaButti K."/>
            <person name="Lagendijk E.L."/>
            <person name="Lapidus A."/>
            <person name="Levasseur A."/>
            <person name="Lindquist E."/>
            <person name="Lipzen A."/>
            <person name="Logrieco A.F."/>
            <person name="MacCabe A."/>
            <person name="Maekelae M.R."/>
            <person name="Malavazi I."/>
            <person name="Melin P."/>
            <person name="Meyer V."/>
            <person name="Mielnichuk N."/>
            <person name="Miskei M."/>
            <person name="Molnar A.P."/>
            <person name="Mule G."/>
            <person name="Ngan C.Y."/>
            <person name="Orejas M."/>
            <person name="Orosz E."/>
            <person name="Ouedraogo J.P."/>
            <person name="Overkamp K.M."/>
            <person name="Park H.-S."/>
            <person name="Perrone G."/>
            <person name="Piumi F."/>
            <person name="Punt P.J."/>
            <person name="Ram A.F."/>
            <person name="Ramon A."/>
            <person name="Rauscher S."/>
            <person name="Record E."/>
            <person name="Riano-Pachon D.M."/>
            <person name="Robert V."/>
            <person name="Roehrig J."/>
            <person name="Ruller R."/>
            <person name="Salamov A."/>
            <person name="Salih N.S."/>
            <person name="Samson R.A."/>
            <person name="Sandor E."/>
            <person name="Sanguinetti M."/>
            <person name="Schuetze T."/>
            <person name="Sepcic K."/>
            <person name="Shelest E."/>
            <person name="Sherlock G."/>
            <person name="Sophianopoulou V."/>
            <person name="Squina F.M."/>
            <person name="Sun H."/>
            <person name="Susca A."/>
            <person name="Todd R.B."/>
            <person name="Tsang A."/>
            <person name="Unkles S.E."/>
            <person name="van de Wiele N."/>
            <person name="van Rossen-Uffink D."/>
            <person name="Oliveira J.V."/>
            <person name="Vesth T.C."/>
            <person name="Visser J."/>
            <person name="Yu J.-H."/>
            <person name="Zhou M."/>
            <person name="Andersen M.R."/>
            <person name="Archer D.B."/>
            <person name="Baker S.E."/>
            <person name="Benoit I."/>
            <person name="Brakhage A.A."/>
            <person name="Braus G.H."/>
            <person name="Fischer R."/>
            <person name="Frisvad J.C."/>
            <person name="Goldman G.H."/>
            <person name="Houbraken J."/>
            <person name="Oakley B."/>
            <person name="Pocsi I."/>
            <person name="Scazzocchio C."/>
            <person name="Seiboth B."/>
            <person name="vanKuyk P.A."/>
            <person name="Wortman J."/>
            <person name="Dyer P.S."/>
            <person name="Grigoriev I.V."/>
        </authorList>
    </citation>
    <scope>NUCLEOTIDE SEQUENCE [LARGE SCALE GENOMIC DNA]</scope>
    <source>
        <strain evidence="8">CBS 516.65</strain>
    </source>
</reference>
<organism evidence="7 8">
    <name type="scientific">Aspergillus glaucus CBS 516.65</name>
    <dbReference type="NCBI Taxonomy" id="1160497"/>
    <lineage>
        <taxon>Eukaryota</taxon>
        <taxon>Fungi</taxon>
        <taxon>Dikarya</taxon>
        <taxon>Ascomycota</taxon>
        <taxon>Pezizomycotina</taxon>
        <taxon>Eurotiomycetes</taxon>
        <taxon>Eurotiomycetidae</taxon>
        <taxon>Eurotiales</taxon>
        <taxon>Aspergillaceae</taxon>
        <taxon>Aspergillus</taxon>
        <taxon>Aspergillus subgen. Aspergillus</taxon>
    </lineage>
</organism>
<gene>
    <name evidence="7" type="ORF">ASPGLDRAFT_134374</name>
</gene>
<keyword evidence="5" id="KW-0539">Nucleus</keyword>
<keyword evidence="3" id="KW-0677">Repeat</keyword>
<dbReference type="InterPro" id="IPR038753">
    <property type="entry name" value="NFKBIL1"/>
</dbReference>
<dbReference type="RefSeq" id="XP_022397197.1">
    <property type="nucleotide sequence ID" value="XM_022541287.1"/>
</dbReference>
<protein>
    <recommendedName>
        <fullName evidence="9">J domain-containing protein</fullName>
    </recommendedName>
</protein>
<dbReference type="OrthoDB" id="412109at2759"/>